<dbReference type="InParanoid" id="B9T917"/>
<dbReference type="InterPro" id="IPR056920">
    <property type="entry name" value="PRTase-CE"/>
</dbReference>
<dbReference type="Proteomes" id="UP000008311">
    <property type="component" value="Unassembled WGS sequence"/>
</dbReference>
<organism evidence="2 3">
    <name type="scientific">Ricinus communis</name>
    <name type="common">Castor bean</name>
    <dbReference type="NCBI Taxonomy" id="3988"/>
    <lineage>
        <taxon>Eukaryota</taxon>
        <taxon>Viridiplantae</taxon>
        <taxon>Streptophyta</taxon>
        <taxon>Embryophyta</taxon>
        <taxon>Tracheophyta</taxon>
        <taxon>Spermatophyta</taxon>
        <taxon>Magnoliopsida</taxon>
        <taxon>eudicotyledons</taxon>
        <taxon>Gunneridae</taxon>
        <taxon>Pentapetalae</taxon>
        <taxon>rosids</taxon>
        <taxon>fabids</taxon>
        <taxon>Malpighiales</taxon>
        <taxon>Euphorbiaceae</taxon>
        <taxon>Acalyphoideae</taxon>
        <taxon>Acalypheae</taxon>
        <taxon>Ricinus</taxon>
    </lineage>
</organism>
<name>B9T917_RICCO</name>
<keyword evidence="3" id="KW-1185">Reference proteome</keyword>
<evidence type="ECO:0000313" key="3">
    <source>
        <dbReference type="Proteomes" id="UP000008311"/>
    </source>
</evidence>
<accession>B9T917</accession>
<protein>
    <recommendedName>
        <fullName evidence="1">PRTase-CE domain-containing protein</fullName>
    </recommendedName>
</protein>
<proteinExistence type="predicted"/>
<evidence type="ECO:0000259" key="1">
    <source>
        <dbReference type="Pfam" id="PF24390"/>
    </source>
</evidence>
<feature type="non-terminal residue" evidence="2">
    <location>
        <position position="330"/>
    </location>
</feature>
<dbReference type="AlphaFoldDB" id="B9T917"/>
<dbReference type="EMBL" id="EQ975275">
    <property type="protein sequence ID" value="EEF27646.1"/>
    <property type="molecule type" value="Genomic_DNA"/>
</dbReference>
<sequence>MNLSPAKIDASPEIQNWLAQFPEDQRITAKLLLSRLQFVSRDVYSAWLQRVVAALPRGKTYALYSVRKLEHGSPLWNDEGEIVARPGDSLGSEDLVYSLVANLARANPQTLLDHSSLSELRDKKIHDYLLIDDSIGSGDRVSGFINAMLSHPTFLSWWSFGLVRIHVVSFARPREAEAKIVAKIKGSDHGKRKFRKSSKVDFTSEIVYDTDWLEGRWGENHQQVIQLCRGQTKIPTKRRLGYGGVMANLVFYHSVPNNIPGVLWFTNEKWQGLMPGRAVPDWLLALIDQTSLVASEVATSQTDEMVRLLALIKRGVRSSRSIASRLGVDH</sequence>
<dbReference type="Pfam" id="PF24390">
    <property type="entry name" value="PRTase-CE"/>
    <property type="match status" value="1"/>
</dbReference>
<feature type="domain" description="PRTase-CE" evidence="1">
    <location>
        <begin position="14"/>
        <end position="275"/>
    </location>
</feature>
<reference evidence="3" key="1">
    <citation type="journal article" date="2010" name="Nat. Biotechnol.">
        <title>Draft genome sequence of the oilseed species Ricinus communis.</title>
        <authorList>
            <person name="Chan A.P."/>
            <person name="Crabtree J."/>
            <person name="Zhao Q."/>
            <person name="Lorenzi H."/>
            <person name="Orvis J."/>
            <person name="Puiu D."/>
            <person name="Melake-Berhan A."/>
            <person name="Jones K.M."/>
            <person name="Redman J."/>
            <person name="Chen G."/>
            <person name="Cahoon E.B."/>
            <person name="Gedil M."/>
            <person name="Stanke M."/>
            <person name="Haas B.J."/>
            <person name="Wortman J.R."/>
            <person name="Fraser-Liggett C.M."/>
            <person name="Ravel J."/>
            <person name="Rabinowicz P.D."/>
        </authorList>
    </citation>
    <scope>NUCLEOTIDE SEQUENCE [LARGE SCALE GENOMIC DNA]</scope>
    <source>
        <strain evidence="3">cv. Hale</strain>
    </source>
</reference>
<gene>
    <name evidence="2" type="ORF">RCOM_0365680</name>
</gene>
<evidence type="ECO:0000313" key="2">
    <source>
        <dbReference type="EMBL" id="EEF27646.1"/>
    </source>
</evidence>